<reference evidence="1 2" key="1">
    <citation type="journal article" date="2008" name="BMC Genomics">
        <title>Genome sequence and rapid evolution of the rice pathogen Xanthomonas oryzae pv. oryzae PXO99A.</title>
        <authorList>
            <person name="Salzberg S.L."/>
            <person name="Sommer D.D."/>
            <person name="Schatz M.C."/>
            <person name="Phillippy A.M."/>
            <person name="Rabinowicz P.D."/>
            <person name="Tsuge S."/>
            <person name="Furutani A."/>
            <person name="Ochiai H."/>
            <person name="Delcher A.L."/>
            <person name="Kelley D."/>
            <person name="Madupu R."/>
            <person name="Puiu D."/>
            <person name="Radune D."/>
            <person name="Shumway M."/>
            <person name="Trapnell C."/>
            <person name="Aparna G."/>
            <person name="Jha G."/>
            <person name="Pandey A."/>
            <person name="Patil P.B."/>
            <person name="Ishihara H."/>
            <person name="Meyer D.F."/>
            <person name="Szurek B."/>
            <person name="Verdier V."/>
            <person name="Koebnik R."/>
            <person name="Dow J.M."/>
            <person name="Ryan R.P."/>
            <person name="Hirata H."/>
            <person name="Tsuyumu S."/>
            <person name="Won Lee S."/>
            <person name="Seo Y.S."/>
            <person name="Sriariyanum M."/>
            <person name="Ronald P.C."/>
            <person name="Sonti R.V."/>
            <person name="Van Sluys M.A."/>
            <person name="Leach J.E."/>
            <person name="White F.F."/>
            <person name="Bogdanove A.J."/>
        </authorList>
    </citation>
    <scope>NUCLEOTIDE SEQUENCE [LARGE SCALE GENOMIC DNA]</scope>
    <source>
        <strain evidence="1 2">PXO99A</strain>
    </source>
</reference>
<gene>
    <name evidence="1" type="ordered locus">PXO_06042</name>
</gene>
<proteinExistence type="predicted"/>
<accession>A0A0K0GNK6</accession>
<dbReference type="EMBL" id="CP000967">
    <property type="protein sequence ID" value="ACD60629.1"/>
    <property type="molecule type" value="Genomic_DNA"/>
</dbReference>
<dbReference type="KEGG" id="xop:PXO_06042"/>
<dbReference type="Proteomes" id="UP000001740">
    <property type="component" value="Chromosome"/>
</dbReference>
<evidence type="ECO:0000313" key="2">
    <source>
        <dbReference type="Proteomes" id="UP000001740"/>
    </source>
</evidence>
<evidence type="ECO:0000313" key="1">
    <source>
        <dbReference type="EMBL" id="ACD60629.1"/>
    </source>
</evidence>
<organism evidence="1 2">
    <name type="scientific">Xanthomonas oryzae pv. oryzae (strain PXO99A)</name>
    <dbReference type="NCBI Taxonomy" id="360094"/>
    <lineage>
        <taxon>Bacteria</taxon>
        <taxon>Pseudomonadati</taxon>
        <taxon>Pseudomonadota</taxon>
        <taxon>Gammaproteobacteria</taxon>
        <taxon>Lysobacterales</taxon>
        <taxon>Lysobacteraceae</taxon>
        <taxon>Xanthomonas</taxon>
    </lineage>
</organism>
<sequence>MGQGRQAGAQCKGKGKQADVSVGAWWHVQVRKRHARTLPQPPAFSA</sequence>
<name>A0A0K0GNK6_XANOP</name>
<protein>
    <submittedName>
        <fullName evidence="1">Uncharacterized protein</fullName>
    </submittedName>
</protein>
<dbReference type="HOGENOM" id="CLU_3190704_0_0_6"/>
<dbReference type="AlphaFoldDB" id="A0A0K0GNK6"/>